<gene>
    <name evidence="1" type="ORF">LDCGVIBL_CDS0164</name>
</gene>
<sequence>MKRKSGNLSRNSFIASSLIHTPTKGHVLITPKKRSPRVKSGNYVDGRRVTEILNAHHEKRKAIIQAYNEHREELVKQGVPEAELPPVDIPEDRIPPLPDAVGEAIERIASGYARKFSAATDVEEMTRCGVLLAFENLARIYDPAKSKTKNCFSLITQLCYWGFLNYFTAEKRTLSEKNSFLEGLANGQVTIGNVVHDQNHNTALKELRKIVDDYNKEQAHFAEMNSKEARSYRDVKDEVVETAEREIER</sequence>
<protein>
    <submittedName>
        <fullName evidence="1">Late sigma transcription factor</fullName>
    </submittedName>
</protein>
<proteinExistence type="predicted"/>
<evidence type="ECO:0000313" key="1">
    <source>
        <dbReference type="EMBL" id="XCI77522.1"/>
    </source>
</evidence>
<name>A0AAU8HY44_9CAUD</name>
<reference evidence="1" key="1">
    <citation type="submission" date="2024-03" db="EMBL/GenBank/DDBJ databases">
        <authorList>
            <person name="Chantapakul B."/>
            <person name="Wang S."/>
        </authorList>
    </citation>
    <scope>NUCLEOTIDE SEQUENCE</scope>
</reference>
<accession>A0AAU8HY44</accession>
<dbReference type="EMBL" id="PP429226">
    <property type="protein sequence ID" value="XCI77522.1"/>
    <property type="molecule type" value="Genomic_DNA"/>
</dbReference>
<organism evidence="1">
    <name type="scientific">Rhizobium phage LG08</name>
    <dbReference type="NCBI Taxonomy" id="3129229"/>
    <lineage>
        <taxon>Viruses</taxon>
        <taxon>Duplodnaviria</taxon>
        <taxon>Heunggongvirae</taxon>
        <taxon>Uroviricota</taxon>
        <taxon>Caudoviricetes</taxon>
    </lineage>
</organism>